<gene>
    <name evidence="2" type="ORF">ACFSYJ_41530</name>
</gene>
<comment type="caution">
    <text evidence="2">The sequence shown here is derived from an EMBL/GenBank/DDBJ whole genome shotgun (WGS) entry which is preliminary data.</text>
</comment>
<dbReference type="Gene3D" id="3.90.1200.10">
    <property type="match status" value="1"/>
</dbReference>
<evidence type="ECO:0000313" key="3">
    <source>
        <dbReference type="Proteomes" id="UP001597419"/>
    </source>
</evidence>
<dbReference type="InterPro" id="IPR011009">
    <property type="entry name" value="Kinase-like_dom_sf"/>
</dbReference>
<feature type="domain" description="CHK kinase-like" evidence="1">
    <location>
        <begin position="114"/>
        <end position="293"/>
    </location>
</feature>
<dbReference type="InterPro" id="IPR004119">
    <property type="entry name" value="EcKL"/>
</dbReference>
<dbReference type="SMART" id="SM00587">
    <property type="entry name" value="CHK"/>
    <property type="match status" value="1"/>
</dbReference>
<dbReference type="SUPFAM" id="SSF56112">
    <property type="entry name" value="Protein kinase-like (PK-like)"/>
    <property type="match status" value="1"/>
</dbReference>
<evidence type="ECO:0000313" key="2">
    <source>
        <dbReference type="EMBL" id="MFD2465158.1"/>
    </source>
</evidence>
<dbReference type="PANTHER" id="PTHR11012">
    <property type="entry name" value="PROTEIN KINASE-LIKE DOMAIN-CONTAINING"/>
    <property type="match status" value="1"/>
</dbReference>
<evidence type="ECO:0000259" key="1">
    <source>
        <dbReference type="SMART" id="SM00587"/>
    </source>
</evidence>
<dbReference type="Proteomes" id="UP001597419">
    <property type="component" value="Unassembled WGS sequence"/>
</dbReference>
<dbReference type="EMBL" id="JBHUKU010000029">
    <property type="protein sequence ID" value="MFD2465158.1"/>
    <property type="molecule type" value="Genomic_DNA"/>
</dbReference>
<dbReference type="Pfam" id="PF02958">
    <property type="entry name" value="EcKL"/>
    <property type="match status" value="1"/>
</dbReference>
<dbReference type="PANTHER" id="PTHR11012:SF30">
    <property type="entry name" value="PROTEIN KINASE-LIKE DOMAIN-CONTAINING"/>
    <property type="match status" value="1"/>
</dbReference>
<dbReference type="RefSeq" id="WP_345407244.1">
    <property type="nucleotide sequence ID" value="NZ_BAABHG010000022.1"/>
</dbReference>
<reference evidence="3" key="1">
    <citation type="journal article" date="2019" name="Int. J. Syst. Evol. Microbiol.">
        <title>The Global Catalogue of Microorganisms (GCM) 10K type strain sequencing project: providing services to taxonomists for standard genome sequencing and annotation.</title>
        <authorList>
            <consortium name="The Broad Institute Genomics Platform"/>
            <consortium name="The Broad Institute Genome Sequencing Center for Infectious Disease"/>
            <person name="Wu L."/>
            <person name="Ma J."/>
        </authorList>
    </citation>
    <scope>NUCLEOTIDE SEQUENCE [LARGE SCALE GENOMIC DNA]</scope>
    <source>
        <strain evidence="3">CGMCC 4.7643</strain>
    </source>
</reference>
<protein>
    <submittedName>
        <fullName evidence="2">Phosphotransferase</fullName>
    </submittedName>
</protein>
<accession>A0ABW5GWG3</accession>
<proteinExistence type="predicted"/>
<sequence length="349" mass="38895">MTEFVTDPASLTPEWLSGVLGERVSSVTVSEVTGGVIARTVRVRLGYTGAAPGAPRSLVAKFPAEAELPRMLAKGAGLYTREVLFYRELAPRVGMRVPRCHFGRVDEAGERFALLLEDVTDATMHDQDEAWAREDVLLALGQLALLHGAHWDDSRLASLGWLNSLSGERLEAWEQLFRVAWQDFTARAEVELDPGLFALGERFCAAGFDSWTEGFQGPRSLVHADFHTGNLLFRTREDGAREVVTVDWQLVTYASPLIDVAYLLGRMPTAVRRAGERDLVRAYHAALAADYPWDRCWEDYQRWVWYGVVSALIAVLGTPMSAKEAALYCDKVTRYLTQAADHDSVRFVS</sequence>
<name>A0ABW5GWG3_9PSEU</name>
<keyword evidence="3" id="KW-1185">Reference proteome</keyword>
<dbReference type="InterPro" id="IPR015897">
    <property type="entry name" value="CHK_kinase-like"/>
</dbReference>
<organism evidence="2 3">
    <name type="scientific">Amycolatopsis samaneae</name>
    <dbReference type="NCBI Taxonomy" id="664691"/>
    <lineage>
        <taxon>Bacteria</taxon>
        <taxon>Bacillati</taxon>
        <taxon>Actinomycetota</taxon>
        <taxon>Actinomycetes</taxon>
        <taxon>Pseudonocardiales</taxon>
        <taxon>Pseudonocardiaceae</taxon>
        <taxon>Amycolatopsis</taxon>
    </lineage>
</organism>